<feature type="region of interest" description="Disordered" evidence="5">
    <location>
        <begin position="73"/>
        <end position="112"/>
    </location>
</feature>
<feature type="domain" description="LysM" evidence="7">
    <location>
        <begin position="123"/>
        <end position="170"/>
    </location>
</feature>
<dbReference type="CDD" id="cd00118">
    <property type="entry name" value="LysM"/>
    <property type="match status" value="1"/>
</dbReference>
<name>A0A4P7N5V5_PYROR</name>
<dbReference type="InterPro" id="IPR036779">
    <property type="entry name" value="LysM_dom_sf"/>
</dbReference>
<organism evidence="8 9">
    <name type="scientific">Pyricularia oryzae</name>
    <name type="common">Rice blast fungus</name>
    <name type="synonym">Magnaporthe oryzae</name>
    <dbReference type="NCBI Taxonomy" id="318829"/>
    <lineage>
        <taxon>Eukaryota</taxon>
        <taxon>Fungi</taxon>
        <taxon>Dikarya</taxon>
        <taxon>Ascomycota</taxon>
        <taxon>Pezizomycotina</taxon>
        <taxon>Sordariomycetes</taxon>
        <taxon>Sordariomycetidae</taxon>
        <taxon>Magnaporthales</taxon>
        <taxon>Pyriculariaceae</taxon>
        <taxon>Pyricularia</taxon>
    </lineage>
</organism>
<evidence type="ECO:0000259" key="7">
    <source>
        <dbReference type="PROSITE" id="PS51782"/>
    </source>
</evidence>
<dbReference type="PANTHER" id="PTHR34997:SF2">
    <property type="entry name" value="LYSM DOMAIN-CONTAINING PROTEIN-RELATED"/>
    <property type="match status" value="1"/>
</dbReference>
<evidence type="ECO:0000256" key="4">
    <source>
        <dbReference type="ARBA" id="ARBA00044955"/>
    </source>
</evidence>
<keyword evidence="1" id="KW-0147">Chitin-binding</keyword>
<evidence type="ECO:0000256" key="1">
    <source>
        <dbReference type="ARBA" id="ARBA00022669"/>
    </source>
</evidence>
<evidence type="ECO:0000256" key="3">
    <source>
        <dbReference type="ARBA" id="ARBA00023026"/>
    </source>
</evidence>
<dbReference type="GO" id="GO:0008061">
    <property type="term" value="F:chitin binding"/>
    <property type="evidence" value="ECO:0007669"/>
    <property type="project" value="UniProtKB-KW"/>
</dbReference>
<proteinExistence type="inferred from homology"/>
<dbReference type="PROSITE" id="PS51782">
    <property type="entry name" value="LYSM"/>
    <property type="match status" value="2"/>
</dbReference>
<evidence type="ECO:0000313" key="8">
    <source>
        <dbReference type="EMBL" id="QBZ57958.1"/>
    </source>
</evidence>
<protein>
    <recommendedName>
        <fullName evidence="7">LysM domain-containing protein</fullName>
    </recommendedName>
</protein>
<keyword evidence="2 6" id="KW-0732">Signal</keyword>
<accession>A0A4P7N5V5</accession>
<dbReference type="EMBL" id="CP034206">
    <property type="protein sequence ID" value="QBZ57958.1"/>
    <property type="molecule type" value="Genomic_DNA"/>
</dbReference>
<reference evidence="8 9" key="1">
    <citation type="journal article" date="2019" name="Mol. Biol. Evol.">
        <title>Blast fungal genomes show frequent chromosomal changes, gene gains and losses, and effector gene turnover.</title>
        <authorList>
            <person name="Gomez Luciano L.B."/>
            <person name="Jason Tsai I."/>
            <person name="Chuma I."/>
            <person name="Tosa Y."/>
            <person name="Chen Y.H."/>
            <person name="Li J.Y."/>
            <person name="Li M.Y."/>
            <person name="Jade Lu M.Y."/>
            <person name="Nakayashiki H."/>
            <person name="Li W.H."/>
        </authorList>
    </citation>
    <scope>NUCLEOTIDE SEQUENCE [LARGE SCALE GENOMIC DNA]</scope>
    <source>
        <strain evidence="8">MZ5-1-6</strain>
    </source>
</reference>
<comment type="similarity">
    <text evidence="4">Belongs to the secreted LysM effector family.</text>
</comment>
<dbReference type="AlphaFoldDB" id="A0A4P7N5V5"/>
<dbReference type="SMART" id="SM00257">
    <property type="entry name" value="LysM"/>
    <property type="match status" value="2"/>
</dbReference>
<evidence type="ECO:0000256" key="6">
    <source>
        <dbReference type="SAM" id="SignalP"/>
    </source>
</evidence>
<dbReference type="InterPro" id="IPR018392">
    <property type="entry name" value="LysM"/>
</dbReference>
<keyword evidence="3" id="KW-0843">Virulence</keyword>
<gene>
    <name evidence="8" type="ORF">PoMZ_02896</name>
</gene>
<dbReference type="SUPFAM" id="SSF54106">
    <property type="entry name" value="LysM domain"/>
    <property type="match status" value="2"/>
</dbReference>
<dbReference type="Pfam" id="PF01476">
    <property type="entry name" value="LysM"/>
    <property type="match status" value="2"/>
</dbReference>
<dbReference type="Gene3D" id="3.10.350.10">
    <property type="entry name" value="LysM domain"/>
    <property type="match status" value="2"/>
</dbReference>
<feature type="chain" id="PRO_5020664883" description="LysM domain-containing protein" evidence="6">
    <location>
        <begin position="20"/>
        <end position="247"/>
    </location>
</feature>
<dbReference type="PANTHER" id="PTHR34997">
    <property type="entry name" value="AM15"/>
    <property type="match status" value="1"/>
</dbReference>
<dbReference type="InterPro" id="IPR052210">
    <property type="entry name" value="LysM1-like"/>
</dbReference>
<sequence>MSLALVVTAGLLATQVAGAIIIPRNITITGPPQLTSTSNNTTFTTVTRSSTVTSAADITRTSTITTGATVTLTSTATTGPPQITSTSTTTTSPPPITSTSTSPPTGVETPEPVQPGVVDSCNRFHLVTAEDNCWVLSNMYGVSTAQLVAWNTMIGGEACDNMWTGYYVCIGVAGSSTQPPPAQPTPQPVQEGMVAGCRTFHLVEPGQNCDVISRLLGVSVADIIRWNPAAGPGCLNLWAGYYACVGL</sequence>
<dbReference type="Proteomes" id="UP000294847">
    <property type="component" value="Chromosome 3"/>
</dbReference>
<feature type="signal peptide" evidence="6">
    <location>
        <begin position="1"/>
        <end position="19"/>
    </location>
</feature>
<evidence type="ECO:0000256" key="2">
    <source>
        <dbReference type="ARBA" id="ARBA00022729"/>
    </source>
</evidence>
<feature type="domain" description="LysM" evidence="7">
    <location>
        <begin position="199"/>
        <end position="245"/>
    </location>
</feature>
<evidence type="ECO:0000256" key="5">
    <source>
        <dbReference type="SAM" id="MobiDB-lite"/>
    </source>
</evidence>
<evidence type="ECO:0000313" key="9">
    <source>
        <dbReference type="Proteomes" id="UP000294847"/>
    </source>
</evidence>